<proteinExistence type="predicted"/>
<gene>
    <name evidence="2" type="ORF">ABIA69_001813</name>
</gene>
<evidence type="ECO:0000256" key="1">
    <source>
        <dbReference type="SAM" id="MobiDB-lite"/>
    </source>
</evidence>
<feature type="region of interest" description="Disordered" evidence="1">
    <location>
        <begin position="1"/>
        <end position="25"/>
    </location>
</feature>
<accession>A0ABV2PI95</accession>
<dbReference type="Proteomes" id="UP001549363">
    <property type="component" value="Unassembled WGS sequence"/>
</dbReference>
<feature type="region of interest" description="Disordered" evidence="1">
    <location>
        <begin position="31"/>
        <end position="50"/>
    </location>
</feature>
<dbReference type="EMBL" id="JBEPSB010000006">
    <property type="protein sequence ID" value="MET4560669.1"/>
    <property type="molecule type" value="Genomic_DNA"/>
</dbReference>
<evidence type="ECO:0000313" key="3">
    <source>
        <dbReference type="Proteomes" id="UP001549363"/>
    </source>
</evidence>
<feature type="compositionally biased region" description="Polar residues" evidence="1">
    <location>
        <begin position="41"/>
        <end position="50"/>
    </location>
</feature>
<reference evidence="2 3" key="1">
    <citation type="submission" date="2024-06" db="EMBL/GenBank/DDBJ databases">
        <title>Sorghum-associated microbial communities from plants grown in Nebraska, USA.</title>
        <authorList>
            <person name="Schachtman D."/>
        </authorList>
    </citation>
    <scope>NUCLEOTIDE SEQUENCE [LARGE SCALE GENOMIC DNA]</scope>
    <source>
        <strain evidence="2 3">736</strain>
    </source>
</reference>
<keyword evidence="3" id="KW-1185">Reference proteome</keyword>
<protein>
    <submittedName>
        <fullName evidence="2">Uncharacterized protein</fullName>
    </submittedName>
</protein>
<evidence type="ECO:0000313" key="2">
    <source>
        <dbReference type="EMBL" id="MET4560669.1"/>
    </source>
</evidence>
<sequence length="50" mass="5698">MDKLPDQGRERPAQEPREQLSGKERTLIKLRISLNEPGADPSSSRPQKKE</sequence>
<comment type="caution">
    <text evidence="2">The sequence shown here is derived from an EMBL/GenBank/DDBJ whole genome shotgun (WGS) entry which is preliminary data.</text>
</comment>
<name>A0ABV2PI95_9BACI</name>
<organism evidence="2 3">
    <name type="scientific">Lysinibacillus parviboronicapiens</name>
    <dbReference type="NCBI Taxonomy" id="436516"/>
    <lineage>
        <taxon>Bacteria</taxon>
        <taxon>Bacillati</taxon>
        <taxon>Bacillota</taxon>
        <taxon>Bacilli</taxon>
        <taxon>Bacillales</taxon>
        <taxon>Bacillaceae</taxon>
        <taxon>Lysinibacillus</taxon>
    </lineage>
</organism>